<protein>
    <submittedName>
        <fullName evidence="5">LytR family transcriptional regulator</fullName>
    </submittedName>
</protein>
<dbReference type="AlphaFoldDB" id="A0A3M2LMY7"/>
<evidence type="ECO:0000256" key="3">
    <source>
        <dbReference type="SAM" id="Phobius"/>
    </source>
</evidence>
<keyword evidence="3" id="KW-0472">Membrane</keyword>
<evidence type="ECO:0000259" key="4">
    <source>
        <dbReference type="Pfam" id="PF03816"/>
    </source>
</evidence>
<proteinExistence type="inferred from homology"/>
<feature type="transmembrane region" description="Helical" evidence="3">
    <location>
        <begin position="58"/>
        <end position="77"/>
    </location>
</feature>
<reference evidence="5 6" key="1">
    <citation type="submission" date="2018-10" db="EMBL/GenBank/DDBJ databases">
        <title>Isolation from soil.</title>
        <authorList>
            <person name="Hu J."/>
        </authorList>
    </citation>
    <scope>NUCLEOTIDE SEQUENCE [LARGE SCALE GENOMIC DNA]</scope>
    <source>
        <strain evidence="5 6">NEAU-Ht49</strain>
    </source>
</reference>
<feature type="region of interest" description="Disordered" evidence="2">
    <location>
        <begin position="1"/>
        <end position="51"/>
    </location>
</feature>
<evidence type="ECO:0000313" key="5">
    <source>
        <dbReference type="EMBL" id="RMI36118.1"/>
    </source>
</evidence>
<comment type="similarity">
    <text evidence="1">Belongs to the LytR/CpsA/Psr (LCP) family.</text>
</comment>
<sequence length="366" mass="39289">MTEGRPRSGPRDRRSDVHQGAPAGGHDPYARDPYAPGPPDGHHDHAPRRRRRRRWPKVLGALLAALVLLIVGGYFYLDSRLKHEDVLADYPGRPADTPGTNWLIVGSDSREGLSRSDEKNLSTGHAAGRRTDSMMLLHYGSGGTSLVSLPRDSYLPIPGHGSNKLNAAFAFGGPKLLVQTVEQATGVHIDHYAEIGFGGFVGVVDAIGGVNICVKDAIKDPKAGLDLQPGCQNLDGKRALGYVRTRKFARADLERVEHQRQFFGALMKKATSPGVMLNPFASVPLAMNATSNFRVDNGDHLYDLVRMMWAMRGVTGGKGTTTTVPIGGTGSSPAAGSYITWNRTLAGQLFGALKQDQPIPAGAITK</sequence>
<dbReference type="EMBL" id="RFFG01000148">
    <property type="protein sequence ID" value="RMI36118.1"/>
    <property type="molecule type" value="Genomic_DNA"/>
</dbReference>
<dbReference type="Pfam" id="PF03816">
    <property type="entry name" value="LytR_cpsA_psr"/>
    <property type="match status" value="1"/>
</dbReference>
<dbReference type="NCBIfam" id="TIGR00350">
    <property type="entry name" value="lytR_cpsA_psr"/>
    <property type="match status" value="1"/>
</dbReference>
<evidence type="ECO:0000313" key="6">
    <source>
        <dbReference type="Proteomes" id="UP000282674"/>
    </source>
</evidence>
<keyword evidence="6" id="KW-1185">Reference proteome</keyword>
<dbReference type="OrthoDB" id="3759589at2"/>
<feature type="compositionally biased region" description="Basic and acidic residues" evidence="2">
    <location>
        <begin position="1"/>
        <end position="17"/>
    </location>
</feature>
<dbReference type="PANTHER" id="PTHR33392">
    <property type="entry name" value="POLYISOPRENYL-TEICHOIC ACID--PEPTIDOGLYCAN TEICHOIC ACID TRANSFERASE TAGU"/>
    <property type="match status" value="1"/>
</dbReference>
<dbReference type="PANTHER" id="PTHR33392:SF6">
    <property type="entry name" value="POLYISOPRENYL-TEICHOIC ACID--PEPTIDOGLYCAN TEICHOIC ACID TRANSFERASE TAGU"/>
    <property type="match status" value="1"/>
</dbReference>
<keyword evidence="3" id="KW-1133">Transmembrane helix</keyword>
<dbReference type="InterPro" id="IPR050922">
    <property type="entry name" value="LytR/CpsA/Psr_CW_biosynth"/>
</dbReference>
<dbReference type="Proteomes" id="UP000282674">
    <property type="component" value="Unassembled WGS sequence"/>
</dbReference>
<dbReference type="Gene3D" id="3.40.630.190">
    <property type="entry name" value="LCP protein"/>
    <property type="match status" value="1"/>
</dbReference>
<name>A0A3M2LMY7_9ACTN</name>
<comment type="caution">
    <text evidence="5">The sequence shown here is derived from an EMBL/GenBank/DDBJ whole genome shotgun (WGS) entry which is preliminary data.</text>
</comment>
<evidence type="ECO:0000256" key="1">
    <source>
        <dbReference type="ARBA" id="ARBA00006068"/>
    </source>
</evidence>
<dbReference type="InterPro" id="IPR004474">
    <property type="entry name" value="LytR_CpsA_psr"/>
</dbReference>
<feature type="domain" description="Cell envelope-related transcriptional attenuator" evidence="4">
    <location>
        <begin position="130"/>
        <end position="271"/>
    </location>
</feature>
<evidence type="ECO:0000256" key="2">
    <source>
        <dbReference type="SAM" id="MobiDB-lite"/>
    </source>
</evidence>
<gene>
    <name evidence="5" type="ORF">EBO15_39455</name>
</gene>
<accession>A0A3M2LMY7</accession>
<organism evidence="5 6">
    <name type="scientific">Actinomadura harenae</name>
    <dbReference type="NCBI Taxonomy" id="2483351"/>
    <lineage>
        <taxon>Bacteria</taxon>
        <taxon>Bacillati</taxon>
        <taxon>Actinomycetota</taxon>
        <taxon>Actinomycetes</taxon>
        <taxon>Streptosporangiales</taxon>
        <taxon>Thermomonosporaceae</taxon>
        <taxon>Actinomadura</taxon>
    </lineage>
</organism>
<keyword evidence="3" id="KW-0812">Transmembrane</keyword>